<feature type="compositionally biased region" description="Basic and acidic residues" evidence="1">
    <location>
        <begin position="241"/>
        <end position="250"/>
    </location>
</feature>
<dbReference type="GO" id="GO:0005730">
    <property type="term" value="C:nucleolus"/>
    <property type="evidence" value="ECO:0007669"/>
    <property type="project" value="TreeGrafter"/>
</dbReference>
<accession>A0A0F2LYH3</accession>
<evidence type="ECO:0000313" key="4">
    <source>
        <dbReference type="Proteomes" id="UP000033710"/>
    </source>
</evidence>
<feature type="domain" description="Nucleolar 27S pre-rRNA processing Urb2/Npa2 C-terminal" evidence="2">
    <location>
        <begin position="1276"/>
        <end position="1523"/>
    </location>
</feature>
<dbReference type="GeneID" id="27665058"/>
<dbReference type="OrthoDB" id="160374at2759"/>
<gene>
    <name evidence="3" type="ORF">SPSK_02933</name>
</gene>
<sequence length="1524" mass="164183">MAEEALLKAARSLDQSGPETVVSKLQRLWDALAATSASTTTSTSTSAAGRFHASEEVALRWLLKNMHSSSSGPVSPETETLRRWPLTWRILACIFGRIPLFSLAKSLADRRFLSVLQQTAKDLATPNAASSSSAQSSLKRKRSQDARFDLASLRELQNCVVSAGALFEALRVLLTRLDDGHDSTAASASSSASILSPYDHMGAEHIKSFFNVPASDANALLEPLLKICRLALTTEEGVDGSGRDSGDDSKSSTSTPIDGQASWMSTFSTLWELRLQGPNDAFDVAGRLSLDGLTLLGRLLDVVPSTTTTTTTTTTRSAHLLDPALQRRWTAGLLRFFTNNLVLTARSLFVNLKDVNALSIATSNSAAKTDADDYIVRATTFFYLALNAPRLLAGSGTSSKDNELWLQTVFETIREPLMATSVLSAERKNTALAGLLDMAAQHSMAPSIDSLQQVCQKCALQNDLPKSAPATDWRLLASIARCDADAFLLADKSTSLLNAALEQLSTPSTAPQSAADARFASAFLISLARGFAGSRNLSGFVTRWRAGIISLYLANGTAQAVQNAWLAKDLRAAVADTMPTALSKEQLLSAIAEVENSSSSGGGKDTATAEAVARLVIFDALSAGIRSEEFEDAVHTKMLDTILSLELSSSSSTLPPEILAIQWRLVRRTLAWVGFSDAERIWTAVKASLKSLAASSSKNKSASVLTEDKFEALVCSFSLWMAVKFDAKSEQAAREMTWAFFTPFQEELSVLVKDSQSRMEILQEVGRQTTAVNGAARSFGGSFDTKTAAGATYLTWMLCGSSRFIDEMVKCSDEPSAFLDALLAWQTGLTVQNDTTLAANTPSTLVYNNVTNLQNQKVTSNTTEAQVKRLEEAAGKRSSGLRETTLTLLQTPSHLLSRSQRERIVATLLPLRPPSRKPAVSWTVEEIVLALDLLTKVTHERAFGEIIFDRLVYFGETVAATVENVDAASALGVYDRFRQVARAVIKSPAYKDDCVISKTIPTNLQLVLYGAKLVALKDVVADGSAQLQKTKEQLASIVVKQLLNQLESKDEEDVAMTGTVDATTDQSSHLPLQLLLTFDAAMAGDIQAELVELKKFSSVIKKATKSADALCANHQKIGWKWKAFIARYTRGQESRPARDVRFQGLFLGGDNGEAVSVAANTTTAVTAASVLLDGDLIRDYLAGETADYDQESLLSYTAELIDALDAKDDHETSSFSSSSSSTIGQLLAIQYLLVRLFETPGAAAAKTPDGFHFGAIHSKLALRLPRASSVTECKLVAQTIRTLLMDDKAAGAMGQWNVDATLGAAASVVGLKRAGTALGNNDMVRASIVAFDGACQLVEAVLKRHRVRLEGRFHLLVGTLQALLARLAAGHQDELKHKSGHSTSTSRNSAKNSVAVSWAAQAKRFSRLLELICEPSTAAVTMITSRKGSTGIPAAPLHSATDAAKRSAGQHMYLVLMTYIKLQIDGAVLSRGVREALEPGLFSVLAITPDGTRRLLNDAVDASGRALFKDLYRRWLQFGKWKGV</sequence>
<evidence type="ECO:0000256" key="1">
    <source>
        <dbReference type="SAM" id="MobiDB-lite"/>
    </source>
</evidence>
<dbReference type="GO" id="GO:0042254">
    <property type="term" value="P:ribosome biogenesis"/>
    <property type="evidence" value="ECO:0007669"/>
    <property type="project" value="TreeGrafter"/>
</dbReference>
<feature type="region of interest" description="Disordered" evidence="1">
    <location>
        <begin position="237"/>
        <end position="260"/>
    </location>
</feature>
<name>A0A0F2LYH3_SPOSC</name>
<protein>
    <recommendedName>
        <fullName evidence="2">Nucleolar 27S pre-rRNA processing Urb2/Npa2 C-terminal domain-containing protein</fullName>
    </recommendedName>
</protein>
<dbReference type="PANTHER" id="PTHR15682">
    <property type="entry name" value="UNHEALTHY RIBOSOME BIOGENESIS PROTEIN 2 HOMOLOG"/>
    <property type="match status" value="1"/>
</dbReference>
<dbReference type="Pfam" id="PF10441">
    <property type="entry name" value="Urb2"/>
    <property type="match status" value="1"/>
</dbReference>
<organism evidence="3 4">
    <name type="scientific">Sporothrix schenckii 1099-18</name>
    <dbReference type="NCBI Taxonomy" id="1397361"/>
    <lineage>
        <taxon>Eukaryota</taxon>
        <taxon>Fungi</taxon>
        <taxon>Dikarya</taxon>
        <taxon>Ascomycota</taxon>
        <taxon>Pezizomycotina</taxon>
        <taxon>Sordariomycetes</taxon>
        <taxon>Sordariomycetidae</taxon>
        <taxon>Ophiostomatales</taxon>
        <taxon>Ophiostomataceae</taxon>
        <taxon>Sporothrix</taxon>
    </lineage>
</organism>
<dbReference type="KEGG" id="ssck:SPSK_02933"/>
<comment type="caution">
    <text evidence="3">The sequence shown here is derived from an EMBL/GenBank/DDBJ whole genome shotgun (WGS) entry which is preliminary data.</text>
</comment>
<dbReference type="InterPro" id="IPR018849">
    <property type="entry name" value="Urb2/Npa2_C"/>
</dbReference>
<reference evidence="3 4" key="1">
    <citation type="journal article" date="2014" name="BMC Genomics">
        <title>Comparative genomics of the major fungal agents of human and animal Sporotrichosis: Sporothrix schenckii and Sporothrix brasiliensis.</title>
        <authorList>
            <person name="Teixeira M.M."/>
            <person name="de Almeida L.G."/>
            <person name="Kubitschek-Barreira P."/>
            <person name="Alves F.L."/>
            <person name="Kioshima E.S."/>
            <person name="Abadio A.K."/>
            <person name="Fernandes L."/>
            <person name="Derengowski L.S."/>
            <person name="Ferreira K.S."/>
            <person name="Souza R.C."/>
            <person name="Ruiz J.C."/>
            <person name="de Andrade N.C."/>
            <person name="Paes H.C."/>
            <person name="Nicola A.M."/>
            <person name="Albuquerque P."/>
            <person name="Gerber A.L."/>
            <person name="Martins V.P."/>
            <person name="Peconick L.D."/>
            <person name="Neto A.V."/>
            <person name="Chaucanez C.B."/>
            <person name="Silva P.A."/>
            <person name="Cunha O.L."/>
            <person name="de Oliveira F.F."/>
            <person name="dos Santos T.C."/>
            <person name="Barros A.L."/>
            <person name="Soares M.A."/>
            <person name="de Oliveira L.M."/>
            <person name="Marini M.M."/>
            <person name="Villalobos-Duno H."/>
            <person name="Cunha M.M."/>
            <person name="de Hoog S."/>
            <person name="da Silveira J.F."/>
            <person name="Henrissat B."/>
            <person name="Nino-Vega G.A."/>
            <person name="Cisalpino P.S."/>
            <person name="Mora-Montes H.M."/>
            <person name="Almeida S.R."/>
            <person name="Stajich J.E."/>
            <person name="Lopes-Bezerra L.M."/>
            <person name="Vasconcelos A.T."/>
            <person name="Felipe M.S."/>
        </authorList>
    </citation>
    <scope>NUCLEOTIDE SEQUENCE [LARGE SCALE GENOMIC DNA]</scope>
    <source>
        <strain evidence="3 4">1099-18</strain>
    </source>
</reference>
<proteinExistence type="predicted"/>
<evidence type="ECO:0000313" key="3">
    <source>
        <dbReference type="EMBL" id="KJR82503.1"/>
    </source>
</evidence>
<evidence type="ECO:0000259" key="2">
    <source>
        <dbReference type="Pfam" id="PF10441"/>
    </source>
</evidence>
<dbReference type="Proteomes" id="UP000033710">
    <property type="component" value="Unassembled WGS sequence"/>
</dbReference>
<dbReference type="PANTHER" id="PTHR15682:SF2">
    <property type="entry name" value="UNHEALTHY RIBOSOME BIOGENESIS PROTEIN 2 HOMOLOG"/>
    <property type="match status" value="1"/>
</dbReference>
<dbReference type="InterPro" id="IPR052609">
    <property type="entry name" value="Ribosome_Biogenesis_Reg"/>
</dbReference>
<dbReference type="RefSeq" id="XP_016585179.1">
    <property type="nucleotide sequence ID" value="XM_016729781.1"/>
</dbReference>
<dbReference type="VEuPathDB" id="FungiDB:SPSK_02933"/>
<reference evidence="3 4" key="2">
    <citation type="journal article" date="2015" name="Eukaryot. Cell">
        <title>Asexual propagation of a virulent clone complex in a human and feline outbreak of sporotrichosis.</title>
        <authorList>
            <person name="Teixeira Mde M."/>
            <person name="Rodrigues A.M."/>
            <person name="Tsui C.K."/>
            <person name="de Almeida L.G."/>
            <person name="Van Diepeningen A.D."/>
            <person name="van den Ende B.G."/>
            <person name="Fernandes G.F."/>
            <person name="Kano R."/>
            <person name="Hamelin R.C."/>
            <person name="Lopes-Bezerra L.M."/>
            <person name="Vasconcelos A.T."/>
            <person name="de Hoog S."/>
            <person name="de Camargo Z.P."/>
            <person name="Felipe M.S."/>
        </authorList>
    </citation>
    <scope>NUCLEOTIDE SEQUENCE [LARGE SCALE GENOMIC DNA]</scope>
    <source>
        <strain evidence="3 4">1099-18</strain>
    </source>
</reference>
<dbReference type="EMBL" id="AXCR01000010">
    <property type="protein sequence ID" value="KJR82503.1"/>
    <property type="molecule type" value="Genomic_DNA"/>
</dbReference>